<dbReference type="AlphaFoldDB" id="A0A7S3WGB7"/>
<dbReference type="Gene3D" id="2.40.10.10">
    <property type="entry name" value="Trypsin-like serine proteases"/>
    <property type="match status" value="2"/>
</dbReference>
<keyword evidence="5 7" id="KW-0378">Hydrolase</keyword>
<comment type="similarity">
    <text evidence="2 7">Belongs to the peptidase S1B family.</text>
</comment>
<evidence type="ECO:0000256" key="5">
    <source>
        <dbReference type="ARBA" id="ARBA00022801"/>
    </source>
</evidence>
<evidence type="ECO:0000256" key="3">
    <source>
        <dbReference type="ARBA" id="ARBA00022670"/>
    </source>
</evidence>
<feature type="chain" id="PRO_5031598882" description="Serine protease" evidence="7">
    <location>
        <begin position="19"/>
        <end position="493"/>
    </location>
</feature>
<protein>
    <recommendedName>
        <fullName evidence="7">Serine protease</fullName>
        <ecNumber evidence="7">3.4.21.-</ecNumber>
    </recommendedName>
</protein>
<dbReference type="PANTHER" id="PTHR15462">
    <property type="entry name" value="SERINE PROTEASE"/>
    <property type="match status" value="1"/>
</dbReference>
<name>A0A7S3WGB7_EMIHU</name>
<dbReference type="GO" id="GO:0004252">
    <property type="term" value="F:serine-type endopeptidase activity"/>
    <property type="evidence" value="ECO:0007669"/>
    <property type="project" value="InterPro"/>
</dbReference>
<dbReference type="InterPro" id="IPR008256">
    <property type="entry name" value="Peptidase_S1B"/>
</dbReference>
<dbReference type="EC" id="3.4.21.-" evidence="7"/>
<dbReference type="InterPro" id="IPR050966">
    <property type="entry name" value="Glutamyl_endopeptidase"/>
</dbReference>
<dbReference type="InterPro" id="IPR043504">
    <property type="entry name" value="Peptidase_S1_PA_chymotrypsin"/>
</dbReference>
<feature type="signal peptide" evidence="7">
    <location>
        <begin position="1"/>
        <end position="18"/>
    </location>
</feature>
<gene>
    <name evidence="10" type="ORF">EHUX00137_LOCUS20236</name>
</gene>
<dbReference type="PROSITE" id="PS00134">
    <property type="entry name" value="TRYPSIN_HIS"/>
    <property type="match status" value="1"/>
</dbReference>
<evidence type="ECO:0000256" key="4">
    <source>
        <dbReference type="ARBA" id="ARBA00022729"/>
    </source>
</evidence>
<comment type="similarity">
    <text evidence="1">Belongs to the peptidase S1 family.</text>
</comment>
<evidence type="ECO:0000256" key="2">
    <source>
        <dbReference type="ARBA" id="ARBA00008764"/>
    </source>
</evidence>
<evidence type="ECO:0000256" key="1">
    <source>
        <dbReference type="ARBA" id="ARBA00007664"/>
    </source>
</evidence>
<feature type="domain" description="Peptidase S1" evidence="9">
    <location>
        <begin position="254"/>
        <end position="422"/>
    </location>
</feature>
<dbReference type="PANTHER" id="PTHR15462:SF8">
    <property type="entry name" value="SERINE PROTEASE"/>
    <property type="match status" value="1"/>
</dbReference>
<evidence type="ECO:0000256" key="7">
    <source>
        <dbReference type="RuleBase" id="RU004296"/>
    </source>
</evidence>
<organism evidence="10">
    <name type="scientific">Emiliania huxleyi</name>
    <name type="common">Coccolithophore</name>
    <name type="synonym">Pontosphaera huxleyi</name>
    <dbReference type="NCBI Taxonomy" id="2903"/>
    <lineage>
        <taxon>Eukaryota</taxon>
        <taxon>Haptista</taxon>
        <taxon>Haptophyta</taxon>
        <taxon>Prymnesiophyceae</taxon>
        <taxon>Isochrysidales</taxon>
        <taxon>Noelaerhabdaceae</taxon>
        <taxon>Emiliania</taxon>
    </lineage>
</organism>
<keyword evidence="4 7" id="KW-0732">Signal</keyword>
<dbReference type="InterPro" id="IPR009003">
    <property type="entry name" value="Peptidase_S1_PA"/>
</dbReference>
<dbReference type="SUPFAM" id="SSF50494">
    <property type="entry name" value="Trypsin-like serine proteases"/>
    <property type="match status" value="1"/>
</dbReference>
<dbReference type="Pfam" id="PF00089">
    <property type="entry name" value="Trypsin"/>
    <property type="match status" value="1"/>
</dbReference>
<evidence type="ECO:0000256" key="8">
    <source>
        <dbReference type="SAM" id="MobiDB-lite"/>
    </source>
</evidence>
<keyword evidence="6 7" id="KW-0720">Serine protease</keyword>
<evidence type="ECO:0000313" key="10">
    <source>
        <dbReference type="EMBL" id="CAE0553806.1"/>
    </source>
</evidence>
<dbReference type="InterPro" id="IPR001254">
    <property type="entry name" value="Trypsin_dom"/>
</dbReference>
<dbReference type="PRINTS" id="PR00839">
    <property type="entry name" value="V8PROTEASE"/>
</dbReference>
<dbReference type="GO" id="GO:0006508">
    <property type="term" value="P:proteolysis"/>
    <property type="evidence" value="ECO:0007669"/>
    <property type="project" value="UniProtKB-KW"/>
</dbReference>
<accession>A0A7S3WGB7</accession>
<reference evidence="10" key="1">
    <citation type="submission" date="2021-01" db="EMBL/GenBank/DDBJ databases">
        <authorList>
            <person name="Corre E."/>
            <person name="Pelletier E."/>
            <person name="Niang G."/>
            <person name="Scheremetjew M."/>
            <person name="Finn R."/>
            <person name="Kale V."/>
            <person name="Holt S."/>
            <person name="Cochrane G."/>
            <person name="Meng A."/>
            <person name="Brown T."/>
            <person name="Cohen L."/>
        </authorList>
    </citation>
    <scope>NUCLEOTIDE SEQUENCE</scope>
    <source>
        <strain evidence="10">379</strain>
    </source>
</reference>
<sequence length="493" mass="53629">MRLKAILTLLTTLALASGDPDQWKLDMQDAAQAGYQSWLLDNISELFGFNFNFGGRRRQGSPSLEKPDSAVEEAMCTADGCSRPTSFELAAEAQSKAIIKKKARLLRRDVSRAVPSVLVNASLSKVHAWLDKMDGGQGRPPSPEYNPTMPPLDPAAPDDAAYKLMSDALRNDPFATFEAAPVGKGADVRTVLVIDRGFEQALDLESRAPVPSYKGRRLAEDDDNKRRLSIYPSGAPYTPNDDRSEVLYPNNLYWGWSTLVSTGNRVSPWCSGTMISPTVLLTAAHCVAAGGSADWADGTNWLTQPQICVRDAQRTTPTAADPTEENCVSNGGILATWRKMTTFVKWTRDWDSDWDVAWITLTAPVGYTSGWKGIRTDSVPYPAGTILNVAGYGGDCPAGGDCSDHIKTMGCPIESSCTNNERYYYKCDTIGGMSGSGAYLYYPSLPVPDNRVVIGVHAYGFNSATCGPFNRAVRIRPNMLAAMCSTTDDMLCF</sequence>
<dbReference type="InterPro" id="IPR018114">
    <property type="entry name" value="TRYPSIN_HIS"/>
</dbReference>
<feature type="region of interest" description="Disordered" evidence="8">
    <location>
        <begin position="213"/>
        <end position="235"/>
    </location>
</feature>
<evidence type="ECO:0000256" key="6">
    <source>
        <dbReference type="ARBA" id="ARBA00022825"/>
    </source>
</evidence>
<proteinExistence type="inferred from homology"/>
<keyword evidence="3 7" id="KW-0645">Protease</keyword>
<feature type="compositionally biased region" description="Basic and acidic residues" evidence="8">
    <location>
        <begin position="217"/>
        <end position="226"/>
    </location>
</feature>
<dbReference type="EMBL" id="HBIR01026274">
    <property type="protein sequence ID" value="CAE0553806.1"/>
    <property type="molecule type" value="Transcribed_RNA"/>
</dbReference>
<evidence type="ECO:0000259" key="9">
    <source>
        <dbReference type="Pfam" id="PF00089"/>
    </source>
</evidence>